<reference evidence="2 3" key="1">
    <citation type="journal article" date="2013" name="Genome Biol.">
        <title>The genome sequence of the most widely cultivated cacao type and its use to identify candidate genes regulating pod color.</title>
        <authorList>
            <person name="Motamayor J.C."/>
            <person name="Mockaitis K."/>
            <person name="Schmutz J."/>
            <person name="Haiminen N."/>
            <person name="Iii D.L."/>
            <person name="Cornejo O."/>
            <person name="Findley S.D."/>
            <person name="Zheng P."/>
            <person name="Utro F."/>
            <person name="Royaert S."/>
            <person name="Saski C."/>
            <person name="Jenkins J."/>
            <person name="Podicheti R."/>
            <person name="Zhao M."/>
            <person name="Scheffler B.E."/>
            <person name="Stack J.C."/>
            <person name="Feltus F.A."/>
            <person name="Mustiga G.M."/>
            <person name="Amores F."/>
            <person name="Phillips W."/>
            <person name="Marelli J.P."/>
            <person name="May G.D."/>
            <person name="Shapiro H."/>
            <person name="Ma J."/>
            <person name="Bustamante C.D."/>
            <person name="Schnell R.J."/>
            <person name="Main D."/>
            <person name="Gilbert D."/>
            <person name="Parida L."/>
            <person name="Kuhn D.N."/>
        </authorList>
    </citation>
    <scope>NUCLEOTIDE SEQUENCE [LARGE SCALE GENOMIC DNA]</scope>
    <source>
        <strain evidence="3">cv. Matina 1-6</strain>
    </source>
</reference>
<accession>A0A061ETI1</accession>
<feature type="domain" description="Retrotransposon gag" evidence="1">
    <location>
        <begin position="7"/>
        <end position="55"/>
    </location>
</feature>
<dbReference type="Proteomes" id="UP000026915">
    <property type="component" value="Chromosome 5"/>
</dbReference>
<evidence type="ECO:0000313" key="2">
    <source>
        <dbReference type="EMBL" id="EOY08365.1"/>
    </source>
</evidence>
<sequence length="126" mass="14598">MSFRWSKAKVLLSSLPTSLITTWDNFARKFLAKFFLLAKTAKMRNDITSFTQFDVIATQRFASYFAMVDVARLIKTRRMDAMMERVVKESLWRPGHHKVVIHLVHLLSESNLVHHLVWASTEGCSV</sequence>
<name>A0A061ETI1_THECC</name>
<dbReference type="HOGENOM" id="CLU_1985640_0_0_1"/>
<dbReference type="EMBL" id="CM001883">
    <property type="protein sequence ID" value="EOY08365.1"/>
    <property type="molecule type" value="Genomic_DNA"/>
</dbReference>
<evidence type="ECO:0000259" key="1">
    <source>
        <dbReference type="Pfam" id="PF03732"/>
    </source>
</evidence>
<dbReference type="Pfam" id="PF03732">
    <property type="entry name" value="Retrotrans_gag"/>
    <property type="match status" value="1"/>
</dbReference>
<dbReference type="InterPro" id="IPR005162">
    <property type="entry name" value="Retrotrans_gag_dom"/>
</dbReference>
<gene>
    <name evidence="2" type="ORF">TCM_022726</name>
</gene>
<evidence type="ECO:0000313" key="3">
    <source>
        <dbReference type="Proteomes" id="UP000026915"/>
    </source>
</evidence>
<keyword evidence="3" id="KW-1185">Reference proteome</keyword>
<organism evidence="2 3">
    <name type="scientific">Theobroma cacao</name>
    <name type="common">Cacao</name>
    <name type="synonym">Cocoa</name>
    <dbReference type="NCBI Taxonomy" id="3641"/>
    <lineage>
        <taxon>Eukaryota</taxon>
        <taxon>Viridiplantae</taxon>
        <taxon>Streptophyta</taxon>
        <taxon>Embryophyta</taxon>
        <taxon>Tracheophyta</taxon>
        <taxon>Spermatophyta</taxon>
        <taxon>Magnoliopsida</taxon>
        <taxon>eudicotyledons</taxon>
        <taxon>Gunneridae</taxon>
        <taxon>Pentapetalae</taxon>
        <taxon>rosids</taxon>
        <taxon>malvids</taxon>
        <taxon>Malvales</taxon>
        <taxon>Malvaceae</taxon>
        <taxon>Byttnerioideae</taxon>
        <taxon>Theobroma</taxon>
    </lineage>
</organism>
<dbReference type="InParanoid" id="A0A061ETI1"/>
<proteinExistence type="predicted"/>
<dbReference type="Gramene" id="EOY08365">
    <property type="protein sequence ID" value="EOY08365"/>
    <property type="gene ID" value="TCM_022726"/>
</dbReference>
<protein>
    <recommendedName>
        <fullName evidence="1">Retrotransposon gag domain-containing protein</fullName>
    </recommendedName>
</protein>
<dbReference type="AlphaFoldDB" id="A0A061ETI1"/>